<dbReference type="Proteomes" id="UP000389128">
    <property type="component" value="Unassembled WGS sequence"/>
</dbReference>
<reference evidence="1 2" key="1">
    <citation type="submission" date="2019-01" db="EMBL/GenBank/DDBJ databases">
        <title>Zoogloea oleivorans genome sequencing and assembly.</title>
        <authorList>
            <person name="Tancsics A."/>
            <person name="Farkas M."/>
            <person name="Kriszt B."/>
            <person name="Maroti G."/>
            <person name="Horvath B."/>
        </authorList>
    </citation>
    <scope>NUCLEOTIDE SEQUENCE [LARGE SCALE GENOMIC DNA]</scope>
    <source>
        <strain evidence="1 2">Buc</strain>
    </source>
</reference>
<protein>
    <submittedName>
        <fullName evidence="1">DUF1631 family protein</fullName>
    </submittedName>
</protein>
<organism evidence="1 2">
    <name type="scientific">Zoogloea oleivorans</name>
    <dbReference type="NCBI Taxonomy" id="1552750"/>
    <lineage>
        <taxon>Bacteria</taxon>
        <taxon>Pseudomonadati</taxon>
        <taxon>Pseudomonadota</taxon>
        <taxon>Betaproteobacteria</taxon>
        <taxon>Rhodocyclales</taxon>
        <taxon>Zoogloeaceae</taxon>
        <taxon>Zoogloea</taxon>
    </lineage>
</organism>
<keyword evidence="2" id="KW-1185">Reference proteome</keyword>
<name>A0A6C2D2Y6_9RHOO</name>
<accession>A0A6C2D2Y6</accession>
<dbReference type="RefSeq" id="WP_148577941.1">
    <property type="nucleotide sequence ID" value="NZ_SDKK01000004.1"/>
</dbReference>
<gene>
    <name evidence="1" type="ORF">ETQ85_04895</name>
</gene>
<dbReference type="OrthoDB" id="6188167at2"/>
<sequence>MPQVTLTGGKPATRADLLLAHARDSFLRTLRQAAGEVIRHPGWINEFTFAAGECFDELAGLRERQDFEQAHGLTASRISLVHDSDLDYSIELMNLDQRLRDHCVRELSALHLRMRTLLADTDRALQDESPVGSESVCRALRALKEAERLSPAEGLKLLGQLEEPLLRHLSAYYRELEHQFVDAGIETHYRAAPTPHPTLSIAEDWAHSAAARASLPLHPLDALRLAALARREAMPQAMTSLDPGLASAMLERVEAWLGERQHYGEGLPASLGTSELGALLSPSKAAAVEVVEAVCTHASASPSLPATIRTILAQLRVPLLRLALRSETLLAEKRHPALLLVDLIANLGRTLPANCPPELPICRALMQLIHPLGKAPRLSEKEFAATFDSVETLVRGRQRGALARASVFAEEASRLERREVALHQASRAIYLMVGHQANPVVQNFVEGYWVHVLAKAAYRYGTDSPQWAARIQTANRLLASANPDPATRQQLLAQLPELIRDLEQGLASIRLIPEKIRDGLAPCREVHAAIIAGRPLPVSSRRRPVPASLGPVDEKPNLRVFKHKQYFAGELPLASDWAELELGQRVSVGLPDGSVMRGFVALIGPLQHILLIADGDSDAVLAITGRALAQQLDSPQTRVFHDESLVDEAATEKLINP</sequence>
<evidence type="ECO:0000313" key="2">
    <source>
        <dbReference type="Proteomes" id="UP000389128"/>
    </source>
</evidence>
<comment type="caution">
    <text evidence="1">The sequence shown here is derived from an EMBL/GenBank/DDBJ whole genome shotgun (WGS) entry which is preliminary data.</text>
</comment>
<dbReference type="Pfam" id="PF07793">
    <property type="entry name" value="DUF1631"/>
    <property type="match status" value="2"/>
</dbReference>
<proteinExistence type="predicted"/>
<evidence type="ECO:0000313" key="1">
    <source>
        <dbReference type="EMBL" id="TYC60738.1"/>
    </source>
</evidence>
<dbReference type="EMBL" id="SDKK01000004">
    <property type="protein sequence ID" value="TYC60738.1"/>
    <property type="molecule type" value="Genomic_DNA"/>
</dbReference>
<dbReference type="InterPro" id="IPR012434">
    <property type="entry name" value="DUF1631"/>
</dbReference>
<dbReference type="AlphaFoldDB" id="A0A6C2D2Y6"/>